<dbReference type="AlphaFoldDB" id="A0A3S3X3Z5"/>
<accession>A0A3S3X3Z5</accession>
<evidence type="ECO:0000256" key="1">
    <source>
        <dbReference type="SAM" id="SignalP"/>
    </source>
</evidence>
<keyword evidence="3" id="KW-1185">Reference proteome</keyword>
<dbReference type="EMBL" id="SBIW01000007">
    <property type="protein sequence ID" value="RWY50021.1"/>
    <property type="molecule type" value="Genomic_DNA"/>
</dbReference>
<keyword evidence="1" id="KW-0732">Signal</keyword>
<dbReference type="RefSeq" id="WP_128534751.1">
    <property type="nucleotide sequence ID" value="NZ_SBIW01000007.1"/>
</dbReference>
<evidence type="ECO:0008006" key="4">
    <source>
        <dbReference type="Google" id="ProtNLM"/>
    </source>
</evidence>
<evidence type="ECO:0000313" key="2">
    <source>
        <dbReference type="EMBL" id="RWY50021.1"/>
    </source>
</evidence>
<comment type="caution">
    <text evidence="2">The sequence shown here is derived from an EMBL/GenBank/DDBJ whole genome shotgun (WGS) entry which is preliminary data.</text>
</comment>
<proteinExistence type="predicted"/>
<feature type="chain" id="PRO_5018521942" description="Lysozyme inhibitor" evidence="1">
    <location>
        <begin position="20"/>
        <end position="115"/>
    </location>
</feature>
<name>A0A3S3X3Z5_9SPHI</name>
<sequence>MKKLLLCVALAALCLSACKKESQLKTIEIKSSNIDKNTTYNLTVKRDGGILLAAEREAKSTNYTLTASSGEALVVDYMFTTAGNQYGQGHFSFTYNGTSLLEVNGGSGTHTIVVP</sequence>
<evidence type="ECO:0000313" key="3">
    <source>
        <dbReference type="Proteomes" id="UP000286701"/>
    </source>
</evidence>
<feature type="signal peptide" evidence="1">
    <location>
        <begin position="1"/>
        <end position="19"/>
    </location>
</feature>
<gene>
    <name evidence="2" type="ORF">EPL05_14760</name>
</gene>
<organism evidence="2 3">
    <name type="scientific">Mucilaginibacter gilvus</name>
    <dbReference type="NCBI Taxonomy" id="2305909"/>
    <lineage>
        <taxon>Bacteria</taxon>
        <taxon>Pseudomonadati</taxon>
        <taxon>Bacteroidota</taxon>
        <taxon>Sphingobacteriia</taxon>
        <taxon>Sphingobacteriales</taxon>
        <taxon>Sphingobacteriaceae</taxon>
        <taxon>Mucilaginibacter</taxon>
    </lineage>
</organism>
<protein>
    <recommendedName>
        <fullName evidence="4">Lysozyme inhibitor</fullName>
    </recommendedName>
</protein>
<reference evidence="2 3" key="1">
    <citation type="submission" date="2019-01" db="EMBL/GenBank/DDBJ databases">
        <title>Mucilaginibacter antarcticum sp. nov., isolated from antarctic soil.</title>
        <authorList>
            <person name="Yan Y.-Q."/>
            <person name="Du Z.-J."/>
        </authorList>
    </citation>
    <scope>NUCLEOTIDE SEQUENCE [LARGE SCALE GENOMIC DNA]</scope>
    <source>
        <strain evidence="2 3">F01003</strain>
    </source>
</reference>
<dbReference type="Proteomes" id="UP000286701">
    <property type="component" value="Unassembled WGS sequence"/>
</dbReference>